<evidence type="ECO:0000313" key="4">
    <source>
        <dbReference type="Proteomes" id="UP000483432"/>
    </source>
</evidence>
<dbReference type="PANTHER" id="PTHR30203:SF24">
    <property type="entry name" value="BLR4935 PROTEIN"/>
    <property type="match status" value="1"/>
</dbReference>
<evidence type="ECO:0000256" key="2">
    <source>
        <dbReference type="SAM" id="SignalP"/>
    </source>
</evidence>
<accession>A0A7C9NT35</accession>
<feature type="region of interest" description="Disordered" evidence="1">
    <location>
        <begin position="259"/>
        <end position="281"/>
    </location>
</feature>
<dbReference type="PANTHER" id="PTHR30203">
    <property type="entry name" value="OUTER MEMBRANE CATION EFFLUX PROTEIN"/>
    <property type="match status" value="1"/>
</dbReference>
<protein>
    <submittedName>
        <fullName evidence="3">TolC family protein</fullName>
    </submittedName>
</protein>
<feature type="signal peptide" evidence="2">
    <location>
        <begin position="1"/>
        <end position="23"/>
    </location>
</feature>
<organism evidence="3 4">
    <name type="scientific">Sulfuriferula multivorans</name>
    <dbReference type="NCBI Taxonomy" id="1559896"/>
    <lineage>
        <taxon>Bacteria</taxon>
        <taxon>Pseudomonadati</taxon>
        <taxon>Pseudomonadota</taxon>
        <taxon>Betaproteobacteria</taxon>
        <taxon>Nitrosomonadales</taxon>
        <taxon>Sulfuricellaceae</taxon>
        <taxon>Sulfuriferula</taxon>
    </lineage>
</organism>
<comment type="caution">
    <text evidence="3">The sequence shown here is derived from an EMBL/GenBank/DDBJ whole genome shotgun (WGS) entry which is preliminary data.</text>
</comment>
<dbReference type="Gene3D" id="1.20.1600.10">
    <property type="entry name" value="Outer membrane efflux proteins (OEP)"/>
    <property type="match status" value="1"/>
</dbReference>
<proteinExistence type="predicted"/>
<feature type="chain" id="PRO_5028969404" evidence="2">
    <location>
        <begin position="24"/>
        <end position="387"/>
    </location>
</feature>
<dbReference type="EMBL" id="JAAFGW010000107">
    <property type="protein sequence ID" value="NDP48361.1"/>
    <property type="molecule type" value="Genomic_DNA"/>
</dbReference>
<dbReference type="AlphaFoldDB" id="A0A7C9NT35"/>
<sequence>MTRFKPIPCVKLVVTGISLAVLAGCASVNFDQAIAKTNQDAADFTAGRLALAQTNTQKETSERSAAELLKQPLGQSDAVQLALINSPALQAMLAENWVTSANAAQSGRIANPLFTFERLRIGDELELGRLLSFGLLDLLTLPQRNAIAQRRIAQGQLRLTSDVIDQVTQVRQAWVKAVAAQQSLSYARQVFDSAEASAELARRMQAAGNFSRLARARQQVFYSDAATQLASAQHTATASREELVRRLGLTDAQADQLKLSERLPDLPKAPRDPADVSKQASASRLDIRMAQSAFEAAAKAQGLNVLTSFTDIELGIRHDTKFDDAAGTKKTGRGFEISLRLPIFDWGGTRRDAMNAQTLAAANRLEAAVRAAGSNLREGYSAYRTAY</sequence>
<dbReference type="SUPFAM" id="SSF56954">
    <property type="entry name" value="Outer membrane efflux proteins (OEP)"/>
    <property type="match status" value="1"/>
</dbReference>
<gene>
    <name evidence="3" type="ORF">GZ085_08215</name>
</gene>
<feature type="compositionally biased region" description="Basic and acidic residues" evidence="1">
    <location>
        <begin position="259"/>
        <end position="275"/>
    </location>
</feature>
<reference evidence="3 4" key="1">
    <citation type="submission" date="2019-09" db="EMBL/GenBank/DDBJ databases">
        <title>H2 Metabolism Revealed by Metagenomic Analysis in Subglacial Sediment of East Antarctica.</title>
        <authorList>
            <person name="Yang Z."/>
            <person name="Zhang Y."/>
            <person name="Lv Y."/>
            <person name="Yan W."/>
            <person name="Xiao X."/>
            <person name="Sun B."/>
            <person name="Ma H."/>
        </authorList>
    </citation>
    <scope>NUCLEOTIDE SEQUENCE [LARGE SCALE GENOMIC DNA]</scope>
    <source>
        <strain evidence="3">Bin2_2</strain>
    </source>
</reference>
<name>A0A7C9NT35_9PROT</name>
<keyword evidence="2" id="KW-0732">Signal</keyword>
<dbReference type="GO" id="GO:0015562">
    <property type="term" value="F:efflux transmembrane transporter activity"/>
    <property type="evidence" value="ECO:0007669"/>
    <property type="project" value="InterPro"/>
</dbReference>
<evidence type="ECO:0000256" key="1">
    <source>
        <dbReference type="SAM" id="MobiDB-lite"/>
    </source>
</evidence>
<dbReference type="InterPro" id="IPR010131">
    <property type="entry name" value="MdtP/NodT-like"/>
</dbReference>
<dbReference type="Proteomes" id="UP000483432">
    <property type="component" value="Unassembled WGS sequence"/>
</dbReference>
<feature type="non-terminal residue" evidence="3">
    <location>
        <position position="387"/>
    </location>
</feature>
<dbReference type="PROSITE" id="PS51257">
    <property type="entry name" value="PROKAR_LIPOPROTEIN"/>
    <property type="match status" value="1"/>
</dbReference>
<evidence type="ECO:0000313" key="3">
    <source>
        <dbReference type="EMBL" id="NDP48361.1"/>
    </source>
</evidence>